<accession>A0A1M5EPC8</accession>
<evidence type="ECO:0000313" key="9">
    <source>
        <dbReference type="Proteomes" id="UP000184144"/>
    </source>
</evidence>
<keyword evidence="9" id="KW-1185">Reference proteome</keyword>
<gene>
    <name evidence="8" type="ORF">SAMN05444273_11346</name>
</gene>
<comment type="similarity">
    <text evidence="2">Belongs to the EamA transporter family.</text>
</comment>
<reference evidence="9" key="1">
    <citation type="submission" date="2016-11" db="EMBL/GenBank/DDBJ databases">
        <authorList>
            <person name="Varghese N."/>
            <person name="Submissions S."/>
        </authorList>
    </citation>
    <scope>NUCLEOTIDE SEQUENCE [LARGE SCALE GENOMIC DNA]</scope>
    <source>
        <strain evidence="9">DSM 100566</strain>
    </source>
</reference>
<dbReference type="Pfam" id="PF00892">
    <property type="entry name" value="EamA"/>
    <property type="match status" value="2"/>
</dbReference>
<dbReference type="InterPro" id="IPR037185">
    <property type="entry name" value="EmrE-like"/>
</dbReference>
<feature type="transmembrane region" description="Helical" evidence="6">
    <location>
        <begin position="96"/>
        <end position="116"/>
    </location>
</feature>
<evidence type="ECO:0000313" key="8">
    <source>
        <dbReference type="EMBL" id="SHF81153.1"/>
    </source>
</evidence>
<evidence type="ECO:0000256" key="1">
    <source>
        <dbReference type="ARBA" id="ARBA00004141"/>
    </source>
</evidence>
<keyword evidence="4 6" id="KW-1133">Transmembrane helix</keyword>
<dbReference type="RefSeq" id="WP_073146289.1">
    <property type="nucleotide sequence ID" value="NZ_FQUV01000013.1"/>
</dbReference>
<feature type="transmembrane region" description="Helical" evidence="6">
    <location>
        <begin position="220"/>
        <end position="239"/>
    </location>
</feature>
<evidence type="ECO:0000256" key="2">
    <source>
        <dbReference type="ARBA" id="ARBA00007362"/>
    </source>
</evidence>
<evidence type="ECO:0000259" key="7">
    <source>
        <dbReference type="Pfam" id="PF00892"/>
    </source>
</evidence>
<protein>
    <submittedName>
        <fullName evidence="8">Permease of the drug/metabolite transporter (DMT) superfamily</fullName>
    </submittedName>
</protein>
<feature type="transmembrane region" description="Helical" evidence="6">
    <location>
        <begin position="246"/>
        <end position="265"/>
    </location>
</feature>
<dbReference type="SUPFAM" id="SSF103481">
    <property type="entry name" value="Multidrug resistance efflux transporter EmrE"/>
    <property type="match status" value="2"/>
</dbReference>
<name>A0A1M5EPC8_9RHOB</name>
<sequence length="302" mass="32142">MNERNSLFGALIVLGAGWGLTQPLGKLAVEGGYRLFGLVFWQAVISGAILGLLCLLRGKPLRLNRAQLWACLVIALVGTVLPGAASYTALVYLPSGLVSILLSLVPMMAFPVAVLLGNENFAWSRLTGLALGLCGVLLIVLPEASLPDRAMVVYIPIALIAPLFYAMEGNYVARWGIAGLDPLQLLFGASAIAALISGPLAVLQGQFINPFGRPYGVAEWALIGSAVIHAGVYSSYVWLVGRAGPVFAVQVSYLVTAFGVVWAMWLLGERYSLWVWAAFAILLVGLALVQPRPPLDIEPTES</sequence>
<feature type="domain" description="EamA" evidence="7">
    <location>
        <begin position="11"/>
        <end position="140"/>
    </location>
</feature>
<feature type="transmembrane region" description="Helical" evidence="6">
    <location>
        <begin position="123"/>
        <end position="141"/>
    </location>
</feature>
<feature type="transmembrane region" description="Helical" evidence="6">
    <location>
        <begin position="68"/>
        <end position="90"/>
    </location>
</feature>
<organism evidence="8 9">
    <name type="scientific">Litoreibacter ascidiaceicola</name>
    <dbReference type="NCBI Taxonomy" id="1486859"/>
    <lineage>
        <taxon>Bacteria</taxon>
        <taxon>Pseudomonadati</taxon>
        <taxon>Pseudomonadota</taxon>
        <taxon>Alphaproteobacteria</taxon>
        <taxon>Rhodobacterales</taxon>
        <taxon>Roseobacteraceae</taxon>
        <taxon>Litoreibacter</taxon>
    </lineage>
</organism>
<dbReference type="PANTHER" id="PTHR32322">
    <property type="entry name" value="INNER MEMBRANE TRANSPORTER"/>
    <property type="match status" value="1"/>
</dbReference>
<feature type="transmembrane region" description="Helical" evidence="6">
    <location>
        <begin position="271"/>
        <end position="289"/>
    </location>
</feature>
<evidence type="ECO:0000256" key="5">
    <source>
        <dbReference type="ARBA" id="ARBA00023136"/>
    </source>
</evidence>
<evidence type="ECO:0000256" key="6">
    <source>
        <dbReference type="SAM" id="Phobius"/>
    </source>
</evidence>
<keyword evidence="5 6" id="KW-0472">Membrane</keyword>
<dbReference type="PANTHER" id="PTHR32322:SF2">
    <property type="entry name" value="EAMA DOMAIN-CONTAINING PROTEIN"/>
    <property type="match status" value="1"/>
</dbReference>
<dbReference type="InterPro" id="IPR050638">
    <property type="entry name" value="AA-Vitamin_Transporters"/>
</dbReference>
<feature type="transmembrane region" description="Helical" evidence="6">
    <location>
        <begin position="153"/>
        <end position="173"/>
    </location>
</feature>
<dbReference type="InterPro" id="IPR000620">
    <property type="entry name" value="EamA_dom"/>
</dbReference>
<feature type="domain" description="EamA" evidence="7">
    <location>
        <begin position="157"/>
        <end position="289"/>
    </location>
</feature>
<keyword evidence="3 6" id="KW-0812">Transmembrane</keyword>
<dbReference type="Proteomes" id="UP000184144">
    <property type="component" value="Unassembled WGS sequence"/>
</dbReference>
<dbReference type="EMBL" id="FQUV01000013">
    <property type="protein sequence ID" value="SHF81153.1"/>
    <property type="molecule type" value="Genomic_DNA"/>
</dbReference>
<feature type="transmembrane region" description="Helical" evidence="6">
    <location>
        <begin position="35"/>
        <end position="56"/>
    </location>
</feature>
<proteinExistence type="inferred from homology"/>
<dbReference type="STRING" id="1486859.SAMN05444273_11346"/>
<dbReference type="GO" id="GO:0016020">
    <property type="term" value="C:membrane"/>
    <property type="evidence" value="ECO:0007669"/>
    <property type="project" value="UniProtKB-SubCell"/>
</dbReference>
<comment type="subcellular location">
    <subcellularLocation>
        <location evidence="1">Membrane</location>
        <topology evidence="1">Multi-pass membrane protein</topology>
    </subcellularLocation>
</comment>
<feature type="transmembrane region" description="Helical" evidence="6">
    <location>
        <begin position="185"/>
        <end position="208"/>
    </location>
</feature>
<evidence type="ECO:0000256" key="3">
    <source>
        <dbReference type="ARBA" id="ARBA00022692"/>
    </source>
</evidence>
<dbReference type="AlphaFoldDB" id="A0A1M5EPC8"/>
<dbReference type="OrthoDB" id="8688375at2"/>
<evidence type="ECO:0000256" key="4">
    <source>
        <dbReference type="ARBA" id="ARBA00022989"/>
    </source>
</evidence>